<evidence type="ECO:0008006" key="3">
    <source>
        <dbReference type="Google" id="ProtNLM"/>
    </source>
</evidence>
<organism evidence="1 2">
    <name type="scientific">Pseudaestuariivita atlantica</name>
    <dbReference type="NCBI Taxonomy" id="1317121"/>
    <lineage>
        <taxon>Bacteria</taxon>
        <taxon>Pseudomonadati</taxon>
        <taxon>Pseudomonadota</taxon>
        <taxon>Alphaproteobacteria</taxon>
        <taxon>Rhodobacterales</taxon>
        <taxon>Paracoccaceae</taxon>
        <taxon>Pseudaestuariivita</taxon>
    </lineage>
</organism>
<evidence type="ECO:0000313" key="2">
    <source>
        <dbReference type="Proteomes" id="UP000036938"/>
    </source>
</evidence>
<protein>
    <recommendedName>
        <fullName evidence="3">Sulfotransferase domain-containing protein</fullName>
    </recommendedName>
</protein>
<reference evidence="1 2" key="1">
    <citation type="journal article" date="2015" name="Int. J. Syst. Evol. Microbiol.">
        <title>Aestuariivita atlantica sp. nov., isolated from deep sea sediment of the Atlantic Ocean.</title>
        <authorList>
            <person name="Li G."/>
            <person name="Lai Q."/>
            <person name="Du Y."/>
            <person name="Liu X."/>
            <person name="Sun F."/>
            <person name="Shao Z."/>
        </authorList>
    </citation>
    <scope>NUCLEOTIDE SEQUENCE [LARGE SCALE GENOMIC DNA]</scope>
    <source>
        <strain evidence="1 2">22II-S11-z3</strain>
    </source>
</reference>
<dbReference type="Proteomes" id="UP000036938">
    <property type="component" value="Unassembled WGS sequence"/>
</dbReference>
<keyword evidence="2" id="KW-1185">Reference proteome</keyword>
<dbReference type="EMBL" id="AQQZ01000011">
    <property type="protein sequence ID" value="KNG92233.1"/>
    <property type="molecule type" value="Genomic_DNA"/>
</dbReference>
<sequence>MLFHTPQSGSDALTALLRAHPQLGLHGRLFQRAALPGGVPQTAEGRAAFIEGFWGEAAGPKEQGRTRGLTICVETPKRDMAIDDPVITTLAGYDPAIIVLRRDNWVHQALDRAALKRGKRGKLPEISAQVFDQALRDVRQGYAVMDQMLERFGPVLELSFEELVDDRADTVTLALNHLGLDPAQRDAAAEVPEIADLPELEKVIANPDTLRTMLTGTELDGFV</sequence>
<gene>
    <name evidence="1" type="ORF">ATO11_18420</name>
</gene>
<dbReference type="AlphaFoldDB" id="A0A0L1JLD9"/>
<dbReference type="InterPro" id="IPR027417">
    <property type="entry name" value="P-loop_NTPase"/>
</dbReference>
<comment type="caution">
    <text evidence="1">The sequence shown here is derived from an EMBL/GenBank/DDBJ whole genome shotgun (WGS) entry which is preliminary data.</text>
</comment>
<name>A0A0L1JLD9_9RHOB</name>
<dbReference type="SUPFAM" id="SSF52540">
    <property type="entry name" value="P-loop containing nucleoside triphosphate hydrolases"/>
    <property type="match status" value="1"/>
</dbReference>
<dbReference type="Gene3D" id="3.40.50.300">
    <property type="entry name" value="P-loop containing nucleotide triphosphate hydrolases"/>
    <property type="match status" value="1"/>
</dbReference>
<proteinExistence type="predicted"/>
<evidence type="ECO:0000313" key="1">
    <source>
        <dbReference type="EMBL" id="KNG92233.1"/>
    </source>
</evidence>
<accession>A0A0L1JLD9</accession>